<organism evidence="2 3">
    <name type="scientific">Actinomycetospora chlora</name>
    <dbReference type="NCBI Taxonomy" id="663608"/>
    <lineage>
        <taxon>Bacteria</taxon>
        <taxon>Bacillati</taxon>
        <taxon>Actinomycetota</taxon>
        <taxon>Actinomycetes</taxon>
        <taxon>Pseudonocardiales</taxon>
        <taxon>Pseudonocardiaceae</taxon>
        <taxon>Actinomycetospora</taxon>
    </lineage>
</organism>
<feature type="compositionally biased region" description="Basic and acidic residues" evidence="1">
    <location>
        <begin position="12"/>
        <end position="32"/>
    </location>
</feature>
<evidence type="ECO:0000313" key="3">
    <source>
        <dbReference type="Proteomes" id="UP001500928"/>
    </source>
</evidence>
<dbReference type="Proteomes" id="UP001500928">
    <property type="component" value="Unassembled WGS sequence"/>
</dbReference>
<proteinExistence type="predicted"/>
<keyword evidence="3" id="KW-1185">Reference proteome</keyword>
<accession>A0ABP9CBU9</accession>
<feature type="region of interest" description="Disordered" evidence="1">
    <location>
        <begin position="1"/>
        <end position="52"/>
    </location>
</feature>
<name>A0ABP9CBU9_9PSEU</name>
<evidence type="ECO:0000313" key="2">
    <source>
        <dbReference type="EMBL" id="GAA4806558.1"/>
    </source>
</evidence>
<protein>
    <recommendedName>
        <fullName evidence="4">Type II toxin-antitoxin system VapC family toxin</fullName>
    </recommendedName>
</protein>
<reference evidence="3" key="1">
    <citation type="journal article" date="2019" name="Int. J. Syst. Evol. Microbiol.">
        <title>The Global Catalogue of Microorganisms (GCM) 10K type strain sequencing project: providing services to taxonomists for standard genome sequencing and annotation.</title>
        <authorList>
            <consortium name="The Broad Institute Genomics Platform"/>
            <consortium name="The Broad Institute Genome Sequencing Center for Infectious Disease"/>
            <person name="Wu L."/>
            <person name="Ma J."/>
        </authorList>
    </citation>
    <scope>NUCLEOTIDE SEQUENCE [LARGE SCALE GENOMIC DNA]</scope>
    <source>
        <strain evidence="3">JCM 17979</strain>
    </source>
</reference>
<feature type="compositionally biased region" description="Basic residues" evidence="1">
    <location>
        <begin position="73"/>
        <end position="84"/>
    </location>
</feature>
<feature type="compositionally biased region" description="Basic and acidic residues" evidence="1">
    <location>
        <begin position="85"/>
        <end position="96"/>
    </location>
</feature>
<sequence length="103" mass="11130">MREPDTVFGRPPPERGVNHGRVPVDEGGDGRRVHLGAPGTIPARRAGAPPPLPIVDTELIVEHWARRSAGQGARRRRVRSTSRHGRGDGRAGDPSDVRPVART</sequence>
<feature type="region of interest" description="Disordered" evidence="1">
    <location>
        <begin position="65"/>
        <end position="103"/>
    </location>
</feature>
<evidence type="ECO:0008006" key="4">
    <source>
        <dbReference type="Google" id="ProtNLM"/>
    </source>
</evidence>
<evidence type="ECO:0000256" key="1">
    <source>
        <dbReference type="SAM" id="MobiDB-lite"/>
    </source>
</evidence>
<dbReference type="EMBL" id="BAABHO010000054">
    <property type="protein sequence ID" value="GAA4806558.1"/>
    <property type="molecule type" value="Genomic_DNA"/>
</dbReference>
<feature type="compositionally biased region" description="Low complexity" evidence="1">
    <location>
        <begin position="36"/>
        <end position="47"/>
    </location>
</feature>
<gene>
    <name evidence="2" type="ORF">GCM10023200_50230</name>
</gene>
<comment type="caution">
    <text evidence="2">The sequence shown here is derived from an EMBL/GenBank/DDBJ whole genome shotgun (WGS) entry which is preliminary data.</text>
</comment>